<evidence type="ECO:0008006" key="3">
    <source>
        <dbReference type="Google" id="ProtNLM"/>
    </source>
</evidence>
<comment type="caution">
    <text evidence="1">The sequence shown here is derived from an EMBL/GenBank/DDBJ whole genome shotgun (WGS) entry which is preliminary data.</text>
</comment>
<sequence>ASVLLSCGHVICEGCRIDYGVTASLMDKVICRKCASHSDCFMLPTTAAAAVSPIILPSRGAQCALHGECLMYLCTCGQNGTMCPVSILSRV</sequence>
<keyword evidence="2" id="KW-1185">Reference proteome</keyword>
<dbReference type="Proteomes" id="UP001432322">
    <property type="component" value="Unassembled WGS sequence"/>
</dbReference>
<accession>A0AAV5WIT3</accession>
<proteinExistence type="predicted"/>
<name>A0AAV5WIT3_9BILA</name>
<evidence type="ECO:0000313" key="2">
    <source>
        <dbReference type="Proteomes" id="UP001432322"/>
    </source>
</evidence>
<protein>
    <recommendedName>
        <fullName evidence="3">RING-type domain-containing protein</fullName>
    </recommendedName>
</protein>
<dbReference type="EMBL" id="BTSY01000005">
    <property type="protein sequence ID" value="GMT30223.1"/>
    <property type="molecule type" value="Genomic_DNA"/>
</dbReference>
<evidence type="ECO:0000313" key="1">
    <source>
        <dbReference type="EMBL" id="GMT30223.1"/>
    </source>
</evidence>
<reference evidence="1" key="1">
    <citation type="submission" date="2023-10" db="EMBL/GenBank/DDBJ databases">
        <title>Genome assembly of Pristionchus species.</title>
        <authorList>
            <person name="Yoshida K."/>
            <person name="Sommer R.J."/>
        </authorList>
    </citation>
    <scope>NUCLEOTIDE SEQUENCE</scope>
    <source>
        <strain evidence="1">RS5133</strain>
    </source>
</reference>
<dbReference type="AlphaFoldDB" id="A0AAV5WIT3"/>
<feature type="non-terminal residue" evidence="1">
    <location>
        <position position="91"/>
    </location>
</feature>
<organism evidence="1 2">
    <name type="scientific">Pristionchus fissidentatus</name>
    <dbReference type="NCBI Taxonomy" id="1538716"/>
    <lineage>
        <taxon>Eukaryota</taxon>
        <taxon>Metazoa</taxon>
        <taxon>Ecdysozoa</taxon>
        <taxon>Nematoda</taxon>
        <taxon>Chromadorea</taxon>
        <taxon>Rhabditida</taxon>
        <taxon>Rhabditina</taxon>
        <taxon>Diplogasteromorpha</taxon>
        <taxon>Diplogasteroidea</taxon>
        <taxon>Neodiplogasteridae</taxon>
        <taxon>Pristionchus</taxon>
    </lineage>
</organism>
<feature type="non-terminal residue" evidence="1">
    <location>
        <position position="1"/>
    </location>
</feature>
<gene>
    <name evidence="1" type="ORF">PFISCL1PPCAC_21520</name>
</gene>